<reference evidence="1" key="1">
    <citation type="submission" date="2021-04" db="EMBL/GenBank/DDBJ databases">
        <title>Phylogenetic analysis of Acidobacteriaceae.</title>
        <authorList>
            <person name="Qiu L."/>
            <person name="Zhang Q."/>
        </authorList>
    </citation>
    <scope>NUCLEOTIDE SEQUENCE</scope>
    <source>
        <strain evidence="1">DSM 25168</strain>
    </source>
</reference>
<dbReference type="Pfam" id="PF09912">
    <property type="entry name" value="DUF2141"/>
    <property type="match status" value="1"/>
</dbReference>
<evidence type="ECO:0000313" key="1">
    <source>
        <dbReference type="EMBL" id="UWZ83429.1"/>
    </source>
</evidence>
<dbReference type="KEGG" id="orp:MOP44_23035"/>
<protein>
    <submittedName>
        <fullName evidence="1">DUF2141 domain-containing protein</fullName>
    </submittedName>
</protein>
<dbReference type="Proteomes" id="UP001059380">
    <property type="component" value="Chromosome"/>
</dbReference>
<gene>
    <name evidence="1" type="ORF">MOP44_23035</name>
</gene>
<dbReference type="AlphaFoldDB" id="A0A9J7BQQ8"/>
<proteinExistence type="predicted"/>
<keyword evidence="2" id="KW-1185">Reference proteome</keyword>
<organism evidence="1 2">
    <name type="scientific">Occallatibacter riparius</name>
    <dbReference type="NCBI Taxonomy" id="1002689"/>
    <lineage>
        <taxon>Bacteria</taxon>
        <taxon>Pseudomonadati</taxon>
        <taxon>Acidobacteriota</taxon>
        <taxon>Terriglobia</taxon>
        <taxon>Terriglobales</taxon>
        <taxon>Acidobacteriaceae</taxon>
        <taxon>Occallatibacter</taxon>
    </lineage>
</organism>
<sequence length="179" mass="19155">MNTRAQFALVSALAFISGGPRPSVPNPVASLLTTGWETTEPAQPLPAPPDNSPQSCTLRIHVDGFRNTRGNLGTIIFRSPDGWPEDKDKSFRHGPAPIDKATSTAVAVWPDLPPGDYGVAAIDDENSNAKLDRNLIGIPKEGFGFANNPHVGLVPPSFDKALVHVTCPATEVTIHLQYK</sequence>
<evidence type="ECO:0000313" key="2">
    <source>
        <dbReference type="Proteomes" id="UP001059380"/>
    </source>
</evidence>
<dbReference type="RefSeq" id="WP_260792764.1">
    <property type="nucleotide sequence ID" value="NZ_CP093313.1"/>
</dbReference>
<name>A0A9J7BQQ8_9BACT</name>
<dbReference type="EMBL" id="CP093313">
    <property type="protein sequence ID" value="UWZ83429.1"/>
    <property type="molecule type" value="Genomic_DNA"/>
</dbReference>
<accession>A0A9J7BQQ8</accession>
<dbReference type="InterPro" id="IPR018673">
    <property type="entry name" value="DUF2141"/>
</dbReference>